<dbReference type="AlphaFoldDB" id="A0A562VE05"/>
<accession>A0A562VE05</accession>
<comment type="caution">
    <text evidence="1">The sequence shown here is derived from an EMBL/GenBank/DDBJ whole genome shotgun (WGS) entry which is preliminary data.</text>
</comment>
<keyword evidence="2" id="KW-1185">Reference proteome</keyword>
<gene>
    <name evidence="1" type="ORF">LX16_1817</name>
</gene>
<protein>
    <recommendedName>
        <fullName evidence="3">Ribbon-helix-helix CopG family protein</fullName>
    </recommendedName>
</protein>
<dbReference type="RefSeq" id="WP_147135917.1">
    <property type="nucleotide sequence ID" value="NZ_BAABIJ010000001.1"/>
</dbReference>
<name>A0A562VE05_9ACTN</name>
<dbReference type="Proteomes" id="UP000321617">
    <property type="component" value="Unassembled WGS sequence"/>
</dbReference>
<dbReference type="InterPro" id="IPR010985">
    <property type="entry name" value="Ribbon_hlx_hlx"/>
</dbReference>
<reference evidence="1 2" key="1">
    <citation type="journal article" date="2013" name="Stand. Genomic Sci.">
        <title>Genomic Encyclopedia of Type Strains, Phase I: The one thousand microbial genomes (KMG-I) project.</title>
        <authorList>
            <person name="Kyrpides N.C."/>
            <person name="Woyke T."/>
            <person name="Eisen J.A."/>
            <person name="Garrity G."/>
            <person name="Lilburn T.G."/>
            <person name="Beck B.J."/>
            <person name="Whitman W.B."/>
            <person name="Hugenholtz P."/>
            <person name="Klenk H.P."/>
        </authorList>
    </citation>
    <scope>NUCLEOTIDE SEQUENCE [LARGE SCALE GENOMIC DNA]</scope>
    <source>
        <strain evidence="1 2">DSM 45044</strain>
    </source>
</reference>
<dbReference type="SUPFAM" id="SSF47598">
    <property type="entry name" value="Ribbon-helix-helix"/>
    <property type="match status" value="1"/>
</dbReference>
<dbReference type="GO" id="GO:0006355">
    <property type="term" value="P:regulation of DNA-templated transcription"/>
    <property type="evidence" value="ECO:0007669"/>
    <property type="project" value="InterPro"/>
</dbReference>
<proteinExistence type="predicted"/>
<dbReference type="OrthoDB" id="4557439at2"/>
<evidence type="ECO:0000313" key="2">
    <source>
        <dbReference type="Proteomes" id="UP000321617"/>
    </source>
</evidence>
<evidence type="ECO:0000313" key="1">
    <source>
        <dbReference type="EMBL" id="TWJ16095.1"/>
    </source>
</evidence>
<evidence type="ECO:0008006" key="3">
    <source>
        <dbReference type="Google" id="ProtNLM"/>
    </source>
</evidence>
<organism evidence="1 2">
    <name type="scientific">Stackebrandtia albiflava</name>
    <dbReference type="NCBI Taxonomy" id="406432"/>
    <lineage>
        <taxon>Bacteria</taxon>
        <taxon>Bacillati</taxon>
        <taxon>Actinomycetota</taxon>
        <taxon>Actinomycetes</taxon>
        <taxon>Glycomycetales</taxon>
        <taxon>Glycomycetaceae</taxon>
        <taxon>Stackebrandtia</taxon>
    </lineage>
</organism>
<sequence>MNRDRTGDDWVDMAESVAAEDFTDLIHAEAGTAPPPEPGEPMVVRSLRLPVELHRRLNAVADRRGIPASTLMRQAIELELESLEEEDQPISKAEAVKLLRMLRPMRGLGGGLPHAA</sequence>
<dbReference type="EMBL" id="VLLL01000005">
    <property type="protein sequence ID" value="TWJ16095.1"/>
    <property type="molecule type" value="Genomic_DNA"/>
</dbReference>